<gene>
    <name evidence="4" type="ORF">DPMN_094527</name>
</gene>
<evidence type="ECO:0000313" key="4">
    <source>
        <dbReference type="EMBL" id="KAH3852034.1"/>
    </source>
</evidence>
<proteinExistence type="predicted"/>
<dbReference type="PANTHER" id="PTHR25462">
    <property type="entry name" value="BONUS, ISOFORM C-RELATED"/>
    <property type="match status" value="1"/>
</dbReference>
<dbReference type="Proteomes" id="UP000828390">
    <property type="component" value="Unassembled WGS sequence"/>
</dbReference>
<dbReference type="CDD" id="cd19776">
    <property type="entry name" value="Bbox2_TRIM25_C-IV"/>
    <property type="match status" value="1"/>
</dbReference>
<dbReference type="SUPFAM" id="SSF57845">
    <property type="entry name" value="B-box zinc-binding domain"/>
    <property type="match status" value="1"/>
</dbReference>
<reference evidence="4" key="1">
    <citation type="journal article" date="2019" name="bioRxiv">
        <title>The Genome of the Zebra Mussel, Dreissena polymorpha: A Resource for Invasive Species Research.</title>
        <authorList>
            <person name="McCartney M.A."/>
            <person name="Auch B."/>
            <person name="Kono T."/>
            <person name="Mallez S."/>
            <person name="Zhang Y."/>
            <person name="Obille A."/>
            <person name="Becker A."/>
            <person name="Abrahante J.E."/>
            <person name="Garbe J."/>
            <person name="Badalamenti J.P."/>
            <person name="Herman A."/>
            <person name="Mangelson H."/>
            <person name="Liachko I."/>
            <person name="Sullivan S."/>
            <person name="Sone E.D."/>
            <person name="Koren S."/>
            <person name="Silverstein K.A.T."/>
            <person name="Beckman K.B."/>
            <person name="Gohl D.M."/>
        </authorList>
    </citation>
    <scope>NUCLEOTIDE SEQUENCE</scope>
    <source>
        <strain evidence="4">Duluth1</strain>
        <tissue evidence="4">Whole animal</tissue>
    </source>
</reference>
<dbReference type="GO" id="GO:0061630">
    <property type="term" value="F:ubiquitin protein ligase activity"/>
    <property type="evidence" value="ECO:0007669"/>
    <property type="project" value="TreeGrafter"/>
</dbReference>
<dbReference type="AlphaFoldDB" id="A0A9D4L693"/>
<dbReference type="GO" id="GO:0045087">
    <property type="term" value="P:innate immune response"/>
    <property type="evidence" value="ECO:0007669"/>
    <property type="project" value="TreeGrafter"/>
</dbReference>
<dbReference type="Gene3D" id="2.120.10.30">
    <property type="entry name" value="TolB, C-terminal domain"/>
    <property type="match status" value="1"/>
</dbReference>
<evidence type="ECO:0000256" key="2">
    <source>
        <dbReference type="SAM" id="Coils"/>
    </source>
</evidence>
<dbReference type="PANTHER" id="PTHR25462:SF299">
    <property type="entry name" value="E3 UBIQUITIN-PROTEIN LIGASE TRIM56"/>
    <property type="match status" value="1"/>
</dbReference>
<dbReference type="GO" id="GO:0005654">
    <property type="term" value="C:nucleoplasm"/>
    <property type="evidence" value="ECO:0007669"/>
    <property type="project" value="TreeGrafter"/>
</dbReference>
<evidence type="ECO:0000256" key="1">
    <source>
        <dbReference type="PROSITE-ProRule" id="PRU00024"/>
    </source>
</evidence>
<dbReference type="PROSITE" id="PS50119">
    <property type="entry name" value="ZF_BBOX"/>
    <property type="match status" value="2"/>
</dbReference>
<dbReference type="InterPro" id="IPR011042">
    <property type="entry name" value="6-blade_b-propeller_TolB-like"/>
</dbReference>
<organism evidence="4 5">
    <name type="scientific">Dreissena polymorpha</name>
    <name type="common">Zebra mussel</name>
    <name type="synonym">Mytilus polymorpha</name>
    <dbReference type="NCBI Taxonomy" id="45954"/>
    <lineage>
        <taxon>Eukaryota</taxon>
        <taxon>Metazoa</taxon>
        <taxon>Spiralia</taxon>
        <taxon>Lophotrochozoa</taxon>
        <taxon>Mollusca</taxon>
        <taxon>Bivalvia</taxon>
        <taxon>Autobranchia</taxon>
        <taxon>Heteroconchia</taxon>
        <taxon>Euheterodonta</taxon>
        <taxon>Imparidentia</taxon>
        <taxon>Neoheterodontei</taxon>
        <taxon>Myida</taxon>
        <taxon>Dreissenoidea</taxon>
        <taxon>Dreissenidae</taxon>
        <taxon>Dreissena</taxon>
    </lineage>
</organism>
<evidence type="ECO:0000313" key="5">
    <source>
        <dbReference type="Proteomes" id="UP000828390"/>
    </source>
</evidence>
<evidence type="ECO:0000259" key="3">
    <source>
        <dbReference type="PROSITE" id="PS50119"/>
    </source>
</evidence>
<keyword evidence="2" id="KW-0175">Coiled coil</keyword>
<dbReference type="SUPFAM" id="SSF75011">
    <property type="entry name" value="3-carboxy-cis,cis-mucoante lactonizing enzyme"/>
    <property type="match status" value="1"/>
</dbReference>
<keyword evidence="1" id="KW-0863">Zinc-finger</keyword>
<sequence>MATSSLSASDIILDYGCSACKEEDHVKQADVYCEECHKFYCVKCIDLHCKLFKKHATYGRSEMVKWPVSKVTEEFLEKCETHQGEKLKLFCEDHRQLCCNTCILLNHRPCSKVTMIADTTMSATDLQSQSAKINTILDQLMKLQTNWESNMKTLQTSYEEQLKELTSVRQKINAALDKLEKTTLKEMDEVKAVLYASLKSDADECFRFRTELTRLSEAIQEAGKKSKELTFIAYQKSEEMIKQADRCLNQNSIQTELSLKFIVDNDTEGCLSNLSRLGHTVHVTKGLTIQGRQDLAITVASTTPISVKIPCDKSTSYIIMGMCSLFNGQILLADHINNRLKLLDLQHNVVSFCDMSGSPYDMCLITPCQVAVAVGKGIQFVSVHSGQLVKERDIQLPHECIGVAHHHGDLFVTSGTALYKYNLTGTLVKMMYEDTSIYSTVWWCAVSPSADKIYVTNHVDHKLLTLASDGTVISTFTDPEMKGPSGVHVTPAGQLLICCLLSNSLIQVDRKGKQKIATVATQKDGLKNPRSVLYNWKSGSVIVGNSNENILVMNLI</sequence>
<name>A0A9D4L693_DREPO</name>
<dbReference type="Gene3D" id="3.30.160.60">
    <property type="entry name" value="Classic Zinc Finger"/>
    <property type="match status" value="1"/>
</dbReference>
<keyword evidence="1" id="KW-0862">Zinc</keyword>
<keyword evidence="1" id="KW-0479">Metal-binding</keyword>
<feature type="coiled-coil region" evidence="2">
    <location>
        <begin position="151"/>
        <end position="182"/>
    </location>
</feature>
<accession>A0A9D4L693</accession>
<dbReference type="InterPro" id="IPR000315">
    <property type="entry name" value="Znf_B-box"/>
</dbReference>
<dbReference type="InterPro" id="IPR047153">
    <property type="entry name" value="TRIM45/56/19-like"/>
</dbReference>
<dbReference type="GO" id="GO:0060340">
    <property type="term" value="P:positive regulation of type I interferon-mediated signaling pathway"/>
    <property type="evidence" value="ECO:0007669"/>
    <property type="project" value="TreeGrafter"/>
</dbReference>
<dbReference type="GO" id="GO:0008270">
    <property type="term" value="F:zinc ion binding"/>
    <property type="evidence" value="ECO:0007669"/>
    <property type="project" value="UniProtKB-KW"/>
</dbReference>
<dbReference type="EMBL" id="JAIWYP010000003">
    <property type="protein sequence ID" value="KAH3852034.1"/>
    <property type="molecule type" value="Genomic_DNA"/>
</dbReference>
<reference evidence="4" key="2">
    <citation type="submission" date="2020-11" db="EMBL/GenBank/DDBJ databases">
        <authorList>
            <person name="McCartney M.A."/>
            <person name="Auch B."/>
            <person name="Kono T."/>
            <person name="Mallez S."/>
            <person name="Becker A."/>
            <person name="Gohl D.M."/>
            <person name="Silverstein K.A.T."/>
            <person name="Koren S."/>
            <person name="Bechman K.B."/>
            <person name="Herman A."/>
            <person name="Abrahante J.E."/>
            <person name="Garbe J."/>
        </authorList>
    </citation>
    <scope>NUCLEOTIDE SEQUENCE</scope>
    <source>
        <strain evidence="4">Duluth1</strain>
        <tissue evidence="4">Whole animal</tissue>
    </source>
</reference>
<keyword evidence="5" id="KW-1185">Reference proteome</keyword>
<protein>
    <recommendedName>
        <fullName evidence="3">B box-type domain-containing protein</fullName>
    </recommendedName>
</protein>
<comment type="caution">
    <text evidence="4">The sequence shown here is derived from an EMBL/GenBank/DDBJ whole genome shotgun (WGS) entry which is preliminary data.</text>
</comment>
<feature type="domain" description="B box-type" evidence="3">
    <location>
        <begin position="74"/>
        <end position="108"/>
    </location>
</feature>
<feature type="domain" description="B box-type" evidence="3">
    <location>
        <begin position="17"/>
        <end position="60"/>
    </location>
</feature>
<dbReference type="Pfam" id="PF00643">
    <property type="entry name" value="zf-B_box"/>
    <property type="match status" value="1"/>
</dbReference>